<dbReference type="AlphaFoldDB" id="A0A9P0IVG5"/>
<name>A0A9P0IVG5_APHGO</name>
<protein>
    <submittedName>
        <fullName evidence="1">Uncharacterized protein</fullName>
    </submittedName>
</protein>
<reference evidence="1" key="1">
    <citation type="submission" date="2022-02" db="EMBL/GenBank/DDBJ databases">
        <authorList>
            <person name="King R."/>
        </authorList>
    </citation>
    <scope>NUCLEOTIDE SEQUENCE</scope>
</reference>
<dbReference type="EMBL" id="OU899035">
    <property type="protein sequence ID" value="CAH1720724.1"/>
    <property type="molecule type" value="Genomic_DNA"/>
</dbReference>
<dbReference type="Proteomes" id="UP001154329">
    <property type="component" value="Chromosome 2"/>
</dbReference>
<sequence length="85" mass="9504">MYKGIAAESRTVGSLLNVGGGGCRLLLLLFFKSENRHCSMVKILLFLFSLVETQILYTFNTQQKIKSGKSYQLYSKSDDGSAQFI</sequence>
<keyword evidence="2" id="KW-1185">Reference proteome</keyword>
<proteinExistence type="predicted"/>
<reference evidence="1" key="2">
    <citation type="submission" date="2022-10" db="EMBL/GenBank/DDBJ databases">
        <authorList>
            <consortium name="ENA_rothamsted_submissions"/>
            <consortium name="culmorum"/>
            <person name="King R."/>
        </authorList>
    </citation>
    <scope>NUCLEOTIDE SEQUENCE</scope>
</reference>
<gene>
    <name evidence="1" type="ORF">APHIGO_LOCUS4102</name>
</gene>
<evidence type="ECO:0000313" key="1">
    <source>
        <dbReference type="EMBL" id="CAH1720724.1"/>
    </source>
</evidence>
<dbReference type="PROSITE" id="PS51257">
    <property type="entry name" value="PROKAR_LIPOPROTEIN"/>
    <property type="match status" value="1"/>
</dbReference>
<accession>A0A9P0IVG5</accession>
<organism evidence="1 2">
    <name type="scientific">Aphis gossypii</name>
    <name type="common">Cotton aphid</name>
    <dbReference type="NCBI Taxonomy" id="80765"/>
    <lineage>
        <taxon>Eukaryota</taxon>
        <taxon>Metazoa</taxon>
        <taxon>Ecdysozoa</taxon>
        <taxon>Arthropoda</taxon>
        <taxon>Hexapoda</taxon>
        <taxon>Insecta</taxon>
        <taxon>Pterygota</taxon>
        <taxon>Neoptera</taxon>
        <taxon>Paraneoptera</taxon>
        <taxon>Hemiptera</taxon>
        <taxon>Sternorrhyncha</taxon>
        <taxon>Aphidomorpha</taxon>
        <taxon>Aphidoidea</taxon>
        <taxon>Aphididae</taxon>
        <taxon>Aphidini</taxon>
        <taxon>Aphis</taxon>
        <taxon>Aphis</taxon>
    </lineage>
</organism>
<evidence type="ECO:0000313" key="2">
    <source>
        <dbReference type="Proteomes" id="UP001154329"/>
    </source>
</evidence>